<sequence length="514" mass="53099">MAAGLQSGWAAFRRAARPLTWGQDMEVPEIMLKPTRRMSSVRPVGPIRPDHPARMFTPGAIRSGFRISGVMELGPRELKAATTGDGWIPTLVPSKEIVAVGLGSDERYSLMKLPEVSPTAVAGIKWASATSSSPLAAVLARTIPAPPADLTTAPFWTLGVEGSGHAEVAVRGVGGVPGVDEGEELAGEWGDAGEVLTVPEGDVGREVAVEGAGADGGYPRRHVGEAVRAGPGVAGRAGDEDAPLDGGEGADGHAVPGEGQHVDAVGHGPVQSRQDVRAEAAAGPADFVNRQPGPGGHPAGRPCGEPEQAGVSYDRSGGRRGGVGPVAVAVERRFGLLGLVDGAQRGLIASREISGSDQLPVAARFREVGSRLAVAPPGGRDRPEARIVEARAFGPDPGVEDADDDLAGRFGLREDGGVLVQAHEGRGPGGVELVPHLREDGEDAGPGLHSSGLLRCEPGGEAVDHVGVGVDHLGRTGDRLERRVVPVDVVVEGRRHLGFSHVNYVSFLLRRGNM</sequence>
<evidence type="ECO:0000313" key="2">
    <source>
        <dbReference type="EMBL" id="GER30236.1"/>
    </source>
</evidence>
<dbReference type="OrthoDB" id="1536506at2759"/>
<reference evidence="3" key="1">
    <citation type="journal article" date="2019" name="Curr. Biol.">
        <title>Genome Sequence of Striga asiatica Provides Insight into the Evolution of Plant Parasitism.</title>
        <authorList>
            <person name="Yoshida S."/>
            <person name="Kim S."/>
            <person name="Wafula E.K."/>
            <person name="Tanskanen J."/>
            <person name="Kim Y.M."/>
            <person name="Honaas L."/>
            <person name="Yang Z."/>
            <person name="Spallek T."/>
            <person name="Conn C.E."/>
            <person name="Ichihashi Y."/>
            <person name="Cheong K."/>
            <person name="Cui S."/>
            <person name="Der J.P."/>
            <person name="Gundlach H."/>
            <person name="Jiao Y."/>
            <person name="Hori C."/>
            <person name="Ishida J.K."/>
            <person name="Kasahara H."/>
            <person name="Kiba T."/>
            <person name="Kim M.S."/>
            <person name="Koo N."/>
            <person name="Laohavisit A."/>
            <person name="Lee Y.H."/>
            <person name="Lumba S."/>
            <person name="McCourt P."/>
            <person name="Mortimer J.C."/>
            <person name="Mutuku J.M."/>
            <person name="Nomura T."/>
            <person name="Sasaki-Sekimoto Y."/>
            <person name="Seto Y."/>
            <person name="Wang Y."/>
            <person name="Wakatake T."/>
            <person name="Sakakibara H."/>
            <person name="Demura T."/>
            <person name="Yamaguchi S."/>
            <person name="Yoneyama K."/>
            <person name="Manabe R.I."/>
            <person name="Nelson D.C."/>
            <person name="Schulman A.H."/>
            <person name="Timko M.P."/>
            <person name="dePamphilis C.W."/>
            <person name="Choi D."/>
            <person name="Shirasu K."/>
        </authorList>
    </citation>
    <scope>NUCLEOTIDE SEQUENCE [LARGE SCALE GENOMIC DNA]</scope>
    <source>
        <strain evidence="3">cv. UVA1</strain>
    </source>
</reference>
<protein>
    <submittedName>
        <fullName evidence="2">ATP synthase subunit alpha</fullName>
    </submittedName>
</protein>
<dbReference type="Proteomes" id="UP000325081">
    <property type="component" value="Unassembled WGS sequence"/>
</dbReference>
<dbReference type="AlphaFoldDB" id="A0A5A7PCI8"/>
<name>A0A5A7PCI8_STRAF</name>
<dbReference type="EMBL" id="BKCP01004328">
    <property type="protein sequence ID" value="GER30236.1"/>
    <property type="molecule type" value="Genomic_DNA"/>
</dbReference>
<feature type="region of interest" description="Disordered" evidence="1">
    <location>
        <begin position="285"/>
        <end position="321"/>
    </location>
</feature>
<feature type="region of interest" description="Disordered" evidence="1">
    <location>
        <begin position="230"/>
        <end position="256"/>
    </location>
</feature>
<comment type="caution">
    <text evidence="2">The sequence shown here is derived from an EMBL/GenBank/DDBJ whole genome shotgun (WGS) entry which is preliminary data.</text>
</comment>
<evidence type="ECO:0000313" key="3">
    <source>
        <dbReference type="Proteomes" id="UP000325081"/>
    </source>
</evidence>
<keyword evidence="3" id="KW-1185">Reference proteome</keyword>
<gene>
    <name evidence="2" type="ORF">STAS_06170</name>
</gene>
<organism evidence="2 3">
    <name type="scientific">Striga asiatica</name>
    <name type="common">Asiatic witchweed</name>
    <name type="synonym">Buchnera asiatica</name>
    <dbReference type="NCBI Taxonomy" id="4170"/>
    <lineage>
        <taxon>Eukaryota</taxon>
        <taxon>Viridiplantae</taxon>
        <taxon>Streptophyta</taxon>
        <taxon>Embryophyta</taxon>
        <taxon>Tracheophyta</taxon>
        <taxon>Spermatophyta</taxon>
        <taxon>Magnoliopsida</taxon>
        <taxon>eudicotyledons</taxon>
        <taxon>Gunneridae</taxon>
        <taxon>Pentapetalae</taxon>
        <taxon>asterids</taxon>
        <taxon>lamiids</taxon>
        <taxon>Lamiales</taxon>
        <taxon>Orobanchaceae</taxon>
        <taxon>Buchnereae</taxon>
        <taxon>Striga</taxon>
    </lineage>
</organism>
<accession>A0A5A7PCI8</accession>
<proteinExistence type="predicted"/>
<evidence type="ECO:0000256" key="1">
    <source>
        <dbReference type="SAM" id="MobiDB-lite"/>
    </source>
</evidence>